<feature type="transmembrane region" description="Helical" evidence="2">
    <location>
        <begin position="56"/>
        <end position="78"/>
    </location>
</feature>
<dbReference type="RefSeq" id="WP_377466084.1">
    <property type="nucleotide sequence ID" value="NZ_JBHMAX010000014.1"/>
</dbReference>
<protein>
    <submittedName>
        <fullName evidence="4">SLBB domain-containing protein</fullName>
    </submittedName>
</protein>
<keyword evidence="2" id="KW-0472">Membrane</keyword>
<dbReference type="Pfam" id="PF10531">
    <property type="entry name" value="SLBB"/>
    <property type="match status" value="1"/>
</dbReference>
<evidence type="ECO:0000256" key="1">
    <source>
        <dbReference type="SAM" id="MobiDB-lite"/>
    </source>
</evidence>
<evidence type="ECO:0000313" key="4">
    <source>
        <dbReference type="EMBL" id="MFB9731852.1"/>
    </source>
</evidence>
<reference evidence="4 5" key="1">
    <citation type="submission" date="2024-09" db="EMBL/GenBank/DDBJ databases">
        <authorList>
            <person name="Sun Q."/>
            <person name="Mori K."/>
        </authorList>
    </citation>
    <scope>NUCLEOTIDE SEQUENCE [LARGE SCALE GENOMIC DNA]</scope>
    <source>
        <strain evidence="4 5">JCM 12763</strain>
    </source>
</reference>
<evidence type="ECO:0000256" key="2">
    <source>
        <dbReference type="SAM" id="Phobius"/>
    </source>
</evidence>
<dbReference type="InterPro" id="IPR019554">
    <property type="entry name" value="Soluble_ligand-bd"/>
</dbReference>
<feature type="region of interest" description="Disordered" evidence="1">
    <location>
        <begin position="1"/>
        <end position="34"/>
    </location>
</feature>
<evidence type="ECO:0000313" key="5">
    <source>
        <dbReference type="Proteomes" id="UP001589613"/>
    </source>
</evidence>
<feature type="domain" description="Soluble ligand binding" evidence="3">
    <location>
        <begin position="130"/>
        <end position="160"/>
    </location>
</feature>
<name>A0ABV5V223_9MICO</name>
<gene>
    <name evidence="4" type="ORF">ACFFN0_07340</name>
</gene>
<keyword evidence="2" id="KW-0812">Transmembrane</keyword>
<accession>A0ABV5V223</accession>
<sequence>MGTTSSGRADPLADLLDDRHPASPDGVEDGRHRPARMPLLSVPEALRSLELGVGTAAVRGVLVLALVAALVLAGRWAWVTQRADPVPQGAIESPVTTLPAQDHDDEGQGRPPDGSAATRGGGGQRLPHVVVHVTGAVHDPAVVTLPAGTRVVDAVAAAGG</sequence>
<comment type="caution">
    <text evidence="4">The sequence shown here is derived from an EMBL/GenBank/DDBJ whole genome shotgun (WGS) entry which is preliminary data.</text>
</comment>
<feature type="non-terminal residue" evidence="4">
    <location>
        <position position="160"/>
    </location>
</feature>
<dbReference type="Proteomes" id="UP001589613">
    <property type="component" value="Unassembled WGS sequence"/>
</dbReference>
<keyword evidence="5" id="KW-1185">Reference proteome</keyword>
<organism evidence="4 5">
    <name type="scientific">Ornithinimicrobium kibberense</name>
    <dbReference type="NCBI Taxonomy" id="282060"/>
    <lineage>
        <taxon>Bacteria</taxon>
        <taxon>Bacillati</taxon>
        <taxon>Actinomycetota</taxon>
        <taxon>Actinomycetes</taxon>
        <taxon>Micrococcales</taxon>
        <taxon>Ornithinimicrobiaceae</taxon>
        <taxon>Ornithinimicrobium</taxon>
    </lineage>
</organism>
<dbReference type="EMBL" id="JBHMAX010000014">
    <property type="protein sequence ID" value="MFB9731852.1"/>
    <property type="molecule type" value="Genomic_DNA"/>
</dbReference>
<feature type="region of interest" description="Disordered" evidence="1">
    <location>
        <begin position="88"/>
        <end position="125"/>
    </location>
</feature>
<proteinExistence type="predicted"/>
<feature type="compositionally biased region" description="Basic and acidic residues" evidence="1">
    <location>
        <begin position="16"/>
        <end position="32"/>
    </location>
</feature>
<evidence type="ECO:0000259" key="3">
    <source>
        <dbReference type="Pfam" id="PF10531"/>
    </source>
</evidence>
<keyword evidence="2" id="KW-1133">Transmembrane helix</keyword>